<gene>
    <name evidence="1" type="ORF">ACFQ5J_08535</name>
</gene>
<comment type="caution">
    <text evidence="1">The sequence shown here is derived from an EMBL/GenBank/DDBJ whole genome shotgun (WGS) entry which is preliminary data.</text>
</comment>
<accession>A0ABW4E5V4</accession>
<evidence type="ECO:0000313" key="2">
    <source>
        <dbReference type="Proteomes" id="UP001597252"/>
    </source>
</evidence>
<sequence>MYLPAQLANFATRALLYEVSLNPKPGLIDPAGRVHTQSGQALLAQMNADFLKQNLSLGGCADMLI</sequence>
<name>A0ABW4E5V4_9LACO</name>
<organism evidence="1 2">
    <name type="scientific">Lacticaseibacillus baoqingensis</name>
    <dbReference type="NCBI Taxonomy" id="2486013"/>
    <lineage>
        <taxon>Bacteria</taxon>
        <taxon>Bacillati</taxon>
        <taxon>Bacillota</taxon>
        <taxon>Bacilli</taxon>
        <taxon>Lactobacillales</taxon>
        <taxon>Lactobacillaceae</taxon>
        <taxon>Lacticaseibacillus</taxon>
    </lineage>
</organism>
<dbReference type="EMBL" id="JBHTON010000026">
    <property type="protein sequence ID" value="MFD1485274.1"/>
    <property type="molecule type" value="Genomic_DNA"/>
</dbReference>
<proteinExistence type="predicted"/>
<protein>
    <submittedName>
        <fullName evidence="1">Uncharacterized protein</fullName>
    </submittedName>
</protein>
<reference evidence="2" key="1">
    <citation type="journal article" date="2019" name="Int. J. Syst. Evol. Microbiol.">
        <title>The Global Catalogue of Microorganisms (GCM) 10K type strain sequencing project: providing services to taxonomists for standard genome sequencing and annotation.</title>
        <authorList>
            <consortium name="The Broad Institute Genomics Platform"/>
            <consortium name="The Broad Institute Genome Sequencing Center for Infectious Disease"/>
            <person name="Wu L."/>
            <person name="Ma J."/>
        </authorList>
    </citation>
    <scope>NUCLEOTIDE SEQUENCE [LARGE SCALE GENOMIC DNA]</scope>
    <source>
        <strain evidence="2">CCM 8903</strain>
    </source>
</reference>
<dbReference type="Proteomes" id="UP001597252">
    <property type="component" value="Unassembled WGS sequence"/>
</dbReference>
<dbReference type="RefSeq" id="WP_379896520.1">
    <property type="nucleotide sequence ID" value="NZ_JBHTON010000026.1"/>
</dbReference>
<keyword evidence="2" id="KW-1185">Reference proteome</keyword>
<evidence type="ECO:0000313" key="1">
    <source>
        <dbReference type="EMBL" id="MFD1485274.1"/>
    </source>
</evidence>